<dbReference type="EMBL" id="UINC01013384">
    <property type="protein sequence ID" value="SVA57864.1"/>
    <property type="molecule type" value="Genomic_DNA"/>
</dbReference>
<feature type="domain" description="Glycosyl transferase family 1" evidence="1">
    <location>
        <begin position="194"/>
        <end position="354"/>
    </location>
</feature>
<name>A0A381WZG2_9ZZZZ</name>
<protein>
    <recommendedName>
        <fullName evidence="1">Glycosyl transferase family 1 domain-containing protein</fullName>
    </recommendedName>
</protein>
<dbReference type="CDD" id="cd03801">
    <property type="entry name" value="GT4_PimA-like"/>
    <property type="match status" value="1"/>
</dbReference>
<dbReference type="Gene3D" id="3.40.50.2000">
    <property type="entry name" value="Glycogen Phosphorylase B"/>
    <property type="match status" value="2"/>
</dbReference>
<dbReference type="PANTHER" id="PTHR12526">
    <property type="entry name" value="GLYCOSYLTRANSFERASE"/>
    <property type="match status" value="1"/>
</dbReference>
<evidence type="ECO:0000259" key="1">
    <source>
        <dbReference type="Pfam" id="PF00534"/>
    </source>
</evidence>
<organism evidence="2">
    <name type="scientific">marine metagenome</name>
    <dbReference type="NCBI Taxonomy" id="408172"/>
    <lineage>
        <taxon>unclassified sequences</taxon>
        <taxon>metagenomes</taxon>
        <taxon>ecological metagenomes</taxon>
    </lineage>
</organism>
<gene>
    <name evidence="2" type="ORF">METZ01_LOCUS110718</name>
</gene>
<sequence length="377" mass="42884">MQKILILQRKLEHYRLDVFQALSKRDSINLTVAFPHIRDHRQHKVESLEDFQTADLKVKHLRWPVLDQEFFIYTNWRYLLEIIKPDALVAEANPRVINIRNIMNYCKSNGIQTIAWTKYDNSSKWPNSFIWRNLLSDWDRILCYGEQSRDGLVEMGIPISKLSVAQNTVEIPLNEIDLDTVRKDAFEITSWIRSDDLPLVVSLGTLVKKKRFDEVIEVSARLMNAGTQFRLAVVGGGPKEDELKVHAQKILSRFCIPADRIVFVGRVPEGHDRIWLSAADVTLMGGAVGLALNVSMGCGTATIIPDEKGSDAELLEHSINGIRFKCGDQFDLQEKLKTLLNDATLRKELGEKARITILEKATIQKMVDGFIEAATMN</sequence>
<dbReference type="Pfam" id="PF00534">
    <property type="entry name" value="Glycos_transf_1"/>
    <property type="match status" value="1"/>
</dbReference>
<reference evidence="2" key="1">
    <citation type="submission" date="2018-05" db="EMBL/GenBank/DDBJ databases">
        <authorList>
            <person name="Lanie J.A."/>
            <person name="Ng W.-L."/>
            <person name="Kazmierczak K.M."/>
            <person name="Andrzejewski T.M."/>
            <person name="Davidsen T.M."/>
            <person name="Wayne K.J."/>
            <person name="Tettelin H."/>
            <person name="Glass J.I."/>
            <person name="Rusch D."/>
            <person name="Podicherti R."/>
            <person name="Tsui H.-C.T."/>
            <person name="Winkler M.E."/>
        </authorList>
    </citation>
    <scope>NUCLEOTIDE SEQUENCE</scope>
</reference>
<dbReference type="GO" id="GO:0016757">
    <property type="term" value="F:glycosyltransferase activity"/>
    <property type="evidence" value="ECO:0007669"/>
    <property type="project" value="InterPro"/>
</dbReference>
<dbReference type="AlphaFoldDB" id="A0A381WZG2"/>
<proteinExistence type="predicted"/>
<evidence type="ECO:0000313" key="2">
    <source>
        <dbReference type="EMBL" id="SVA57864.1"/>
    </source>
</evidence>
<dbReference type="InterPro" id="IPR001296">
    <property type="entry name" value="Glyco_trans_1"/>
</dbReference>
<accession>A0A381WZG2</accession>
<dbReference type="SUPFAM" id="SSF53756">
    <property type="entry name" value="UDP-Glycosyltransferase/glycogen phosphorylase"/>
    <property type="match status" value="1"/>
</dbReference>